<evidence type="ECO:0000313" key="6">
    <source>
        <dbReference type="Proteomes" id="UP000547674"/>
    </source>
</evidence>
<dbReference type="GO" id="GO:0015679">
    <property type="term" value="P:plasma membrane copper ion transport"/>
    <property type="evidence" value="ECO:0007669"/>
    <property type="project" value="TreeGrafter"/>
</dbReference>
<evidence type="ECO:0000256" key="4">
    <source>
        <dbReference type="SAM" id="SignalP"/>
    </source>
</evidence>
<dbReference type="Proteomes" id="UP000547674">
    <property type="component" value="Unassembled WGS sequence"/>
</dbReference>
<dbReference type="PROSITE" id="PS51257">
    <property type="entry name" value="PROKAR_LIPOPROTEIN"/>
    <property type="match status" value="1"/>
</dbReference>
<evidence type="ECO:0000256" key="3">
    <source>
        <dbReference type="SAM" id="Coils"/>
    </source>
</evidence>
<comment type="caution">
    <text evidence="5">The sequence shown here is derived from an EMBL/GenBank/DDBJ whole genome shotgun (WGS) entry which is preliminary data.</text>
</comment>
<evidence type="ECO:0000313" key="5">
    <source>
        <dbReference type="EMBL" id="NNF05959.1"/>
    </source>
</evidence>
<dbReference type="GO" id="GO:0060003">
    <property type="term" value="P:copper ion export"/>
    <property type="evidence" value="ECO:0007669"/>
    <property type="project" value="TreeGrafter"/>
</dbReference>
<dbReference type="Gene3D" id="2.40.420.20">
    <property type="match status" value="1"/>
</dbReference>
<dbReference type="GO" id="GO:0022857">
    <property type="term" value="F:transmembrane transporter activity"/>
    <property type="evidence" value="ECO:0007669"/>
    <property type="project" value="InterPro"/>
</dbReference>
<dbReference type="InterPro" id="IPR051909">
    <property type="entry name" value="MFP_Cation_Efflux"/>
</dbReference>
<evidence type="ECO:0000256" key="2">
    <source>
        <dbReference type="ARBA" id="ARBA00022448"/>
    </source>
</evidence>
<dbReference type="Gene3D" id="1.10.287.470">
    <property type="entry name" value="Helix hairpin bin"/>
    <property type="match status" value="1"/>
</dbReference>
<protein>
    <submittedName>
        <fullName evidence="5">Efflux RND transporter periplasmic adaptor subunit</fullName>
    </submittedName>
</protein>
<keyword evidence="3" id="KW-0175">Coiled coil</keyword>
<dbReference type="AlphaFoldDB" id="A0A7Y2H1E0"/>
<proteinExistence type="inferred from homology"/>
<feature type="coiled-coil region" evidence="3">
    <location>
        <begin position="288"/>
        <end position="315"/>
    </location>
</feature>
<accession>A0A7Y2H1E0</accession>
<evidence type="ECO:0000256" key="1">
    <source>
        <dbReference type="ARBA" id="ARBA00009477"/>
    </source>
</evidence>
<dbReference type="GO" id="GO:0030313">
    <property type="term" value="C:cell envelope"/>
    <property type="evidence" value="ECO:0007669"/>
    <property type="project" value="TreeGrafter"/>
</dbReference>
<feature type="chain" id="PRO_5031553725" evidence="4">
    <location>
        <begin position="22"/>
        <end position="522"/>
    </location>
</feature>
<dbReference type="Gene3D" id="2.40.30.170">
    <property type="match status" value="1"/>
</dbReference>
<dbReference type="Gene3D" id="2.40.50.100">
    <property type="match status" value="1"/>
</dbReference>
<comment type="similarity">
    <text evidence="1">Belongs to the membrane fusion protein (MFP) (TC 8.A.1) family.</text>
</comment>
<dbReference type="NCBIfam" id="TIGR01730">
    <property type="entry name" value="RND_mfp"/>
    <property type="match status" value="1"/>
</dbReference>
<dbReference type="GO" id="GO:0016020">
    <property type="term" value="C:membrane"/>
    <property type="evidence" value="ECO:0007669"/>
    <property type="project" value="InterPro"/>
</dbReference>
<gene>
    <name evidence="5" type="ORF">HKN21_04305</name>
</gene>
<dbReference type="PANTHER" id="PTHR30097:SF4">
    <property type="entry name" value="SLR6042 PROTEIN"/>
    <property type="match status" value="1"/>
</dbReference>
<reference evidence="5 6" key="1">
    <citation type="submission" date="2020-03" db="EMBL/GenBank/DDBJ databases">
        <title>Metabolic flexibility allows generalist bacteria to become dominant in a frequently disturbed ecosystem.</title>
        <authorList>
            <person name="Chen Y.-J."/>
            <person name="Leung P.M."/>
            <person name="Bay S.K."/>
            <person name="Hugenholtz P."/>
            <person name="Kessler A.J."/>
            <person name="Shelley G."/>
            <person name="Waite D.W."/>
            <person name="Cook P.L."/>
            <person name="Greening C."/>
        </authorList>
    </citation>
    <scope>NUCLEOTIDE SEQUENCE [LARGE SCALE GENOMIC DNA]</scope>
    <source>
        <strain evidence="5">SS_bin_28</strain>
    </source>
</reference>
<sequence>MMKVCWAWLFLFGVVGLSGCAGEVDDHGHEHGDEEEEHSHEDESWAVTSWGEHFEIFAEADPLIVGETVNSHTHVTVLRDFSALSEGVVSAVLRNDEFGEQVFTRDEALRGGIFDIAITPEREGRFNLSFRVEGAGLTEEIPSGEVIVGTEASPGGMVTQAGEEDGDAISFLKEQQWKTPFATEWASSQAIRNLVRGTGLLKPAAGGEMLLSASIDGVVLNEPWPYLGLSLQRGAPVFSLSSRASQGRTLGELEALETEKAGELALAQERLTRLEGLLPVQAVSEADVASARSRVRTLQAQYEAARRELESARGKRSNAATSGQRVQVSAPFAGEIAEVLVSPGQAVSAGQALGRIVRVKPVWVEVYIAPEDVAAVLGGVEGLWLRPVGANEPILFDSVKLVSLSPQVNARTGRVECLLEISGDSRRVRLGSAVEAEVLVSGTRTGVVVPSAAVVDDAGASVVYVQLDGEGFSRQAIEVLGREGGLLLVQGVSPGDRIVTKGGAAIRRATMVNAGVGHGHAH</sequence>
<dbReference type="SUPFAM" id="SSF111369">
    <property type="entry name" value="HlyD-like secretion proteins"/>
    <property type="match status" value="1"/>
</dbReference>
<dbReference type="EMBL" id="JABDJR010000159">
    <property type="protein sequence ID" value="NNF05959.1"/>
    <property type="molecule type" value="Genomic_DNA"/>
</dbReference>
<feature type="signal peptide" evidence="4">
    <location>
        <begin position="1"/>
        <end position="21"/>
    </location>
</feature>
<keyword evidence="4" id="KW-0732">Signal</keyword>
<organism evidence="5 6">
    <name type="scientific">Eiseniibacteriota bacterium</name>
    <dbReference type="NCBI Taxonomy" id="2212470"/>
    <lineage>
        <taxon>Bacteria</taxon>
        <taxon>Candidatus Eiseniibacteriota</taxon>
    </lineage>
</organism>
<name>A0A7Y2H1E0_UNCEI</name>
<keyword evidence="2" id="KW-0813">Transport</keyword>
<dbReference type="PANTHER" id="PTHR30097">
    <property type="entry name" value="CATION EFFLUX SYSTEM PROTEIN CUSB"/>
    <property type="match status" value="1"/>
</dbReference>
<dbReference type="InterPro" id="IPR006143">
    <property type="entry name" value="RND_pump_MFP"/>
</dbReference>